<organism evidence="2 3">
    <name type="scientific">Nocardiopsis tropica</name>
    <dbReference type="NCBI Taxonomy" id="109330"/>
    <lineage>
        <taxon>Bacteria</taxon>
        <taxon>Bacillati</taxon>
        <taxon>Actinomycetota</taxon>
        <taxon>Actinomycetes</taxon>
        <taxon>Streptosporangiales</taxon>
        <taxon>Nocardiopsidaceae</taxon>
        <taxon>Nocardiopsis</taxon>
    </lineage>
</organism>
<dbReference type="RefSeq" id="WP_330157997.1">
    <property type="nucleotide sequence ID" value="NZ_BAAAJA010000031.1"/>
</dbReference>
<evidence type="ECO:0000313" key="2">
    <source>
        <dbReference type="EMBL" id="MEE2050775.1"/>
    </source>
</evidence>
<gene>
    <name evidence="2" type="ORF">Q8A49_09725</name>
</gene>
<feature type="region of interest" description="Disordered" evidence="1">
    <location>
        <begin position="18"/>
        <end position="56"/>
    </location>
</feature>
<protein>
    <submittedName>
        <fullName evidence="2">Uncharacterized protein</fullName>
    </submittedName>
</protein>
<reference evidence="2 3" key="1">
    <citation type="submission" date="2023-07" db="EMBL/GenBank/DDBJ databases">
        <authorList>
            <person name="Girao M."/>
            <person name="Carvalho M.F."/>
        </authorList>
    </citation>
    <scope>NUCLEOTIDE SEQUENCE [LARGE SCALE GENOMIC DNA]</scope>
    <source>
        <strain evidence="2 3">66/93</strain>
    </source>
</reference>
<accession>A0ABU7KNA8</accession>
<proteinExistence type="predicted"/>
<evidence type="ECO:0000313" key="3">
    <source>
        <dbReference type="Proteomes" id="UP001348641"/>
    </source>
</evidence>
<name>A0ABU7KNA8_9ACTN</name>
<sequence length="56" mass="6356">MPEMLTLDERFEAIIADATPVARMNPLREPDPEQRPPAEQQPVESAPEQEKPSQDE</sequence>
<comment type="caution">
    <text evidence="2">The sequence shown here is derived from an EMBL/GenBank/DDBJ whole genome shotgun (WGS) entry which is preliminary data.</text>
</comment>
<dbReference type="Proteomes" id="UP001348641">
    <property type="component" value="Unassembled WGS sequence"/>
</dbReference>
<feature type="compositionally biased region" description="Basic and acidic residues" evidence="1">
    <location>
        <begin position="26"/>
        <end position="36"/>
    </location>
</feature>
<dbReference type="EMBL" id="JAUUCC010000019">
    <property type="protein sequence ID" value="MEE2050775.1"/>
    <property type="molecule type" value="Genomic_DNA"/>
</dbReference>
<evidence type="ECO:0000256" key="1">
    <source>
        <dbReference type="SAM" id="MobiDB-lite"/>
    </source>
</evidence>